<sequence length="306" mass="32929">MDSHQVVPYLLRQILPAGAAAMSHPAFAADHLAVVTGAASGIGLASARRFARLGMRVVLADLEGERLAQAAAEVSELSPHGTTYVVAIPTDVSRLENIEALLHAVRERFGSVHVLMNNAGIQPGSAMFGPQANWEAVLAVNLWGVINGSRVFAPHMTAHGQPAVIINTGSKQGITTPPGDPAYNVSKAGVKAFTEALEHDLRNIAGGQVHAHLLIPGFVYTSLTANGRTEKPEGAWTSDQTVDFMMESLERGDFYILCPDNDVVRSTDEKRILWAAGDIVENRPPLSRWHPDFADAFKAFLSKDRN</sequence>
<proteinExistence type="predicted"/>
<evidence type="ECO:0000313" key="2">
    <source>
        <dbReference type="Proteomes" id="UP000823773"/>
    </source>
</evidence>
<evidence type="ECO:0000313" key="1">
    <source>
        <dbReference type="EMBL" id="MBP1874341.1"/>
    </source>
</evidence>
<reference evidence="1" key="1">
    <citation type="submission" date="2021-03" db="EMBL/GenBank/DDBJ databases">
        <title>Genomic Encyclopedia of Type Strains, Phase IV (KMG-IV): sequencing the most valuable type-strain genomes for metagenomic binning, comparative biology and taxonomic classification.</title>
        <authorList>
            <person name="Goeker M."/>
        </authorList>
    </citation>
    <scope>NUCLEOTIDE SEQUENCE</scope>
    <source>
        <strain evidence="1">DSM 18131</strain>
    </source>
</reference>
<name>A0ACC5SZP9_ENSAD</name>
<organism evidence="1 2">
    <name type="scientific">Ensifer adhaerens</name>
    <name type="common">Sinorhizobium morelense</name>
    <dbReference type="NCBI Taxonomy" id="106592"/>
    <lineage>
        <taxon>Bacteria</taxon>
        <taxon>Pseudomonadati</taxon>
        <taxon>Pseudomonadota</taxon>
        <taxon>Alphaproteobacteria</taxon>
        <taxon>Hyphomicrobiales</taxon>
        <taxon>Rhizobiaceae</taxon>
        <taxon>Sinorhizobium/Ensifer group</taxon>
        <taxon>Ensifer</taxon>
    </lineage>
</organism>
<accession>A0ACC5SZP9</accession>
<dbReference type="Proteomes" id="UP000823773">
    <property type="component" value="Unassembled WGS sequence"/>
</dbReference>
<protein>
    <submittedName>
        <fullName evidence="1">NAD(P)-dependent dehydrogenase (Short-subunit alcohol dehydrogenase family)</fullName>
    </submittedName>
</protein>
<keyword evidence="2" id="KW-1185">Reference proteome</keyword>
<gene>
    <name evidence="1" type="ORF">J2Z19_004065</name>
</gene>
<comment type="caution">
    <text evidence="1">The sequence shown here is derived from an EMBL/GenBank/DDBJ whole genome shotgun (WGS) entry which is preliminary data.</text>
</comment>
<dbReference type="EMBL" id="JAGGJR010000006">
    <property type="protein sequence ID" value="MBP1874341.1"/>
    <property type="molecule type" value="Genomic_DNA"/>
</dbReference>